<feature type="transmembrane region" description="Helical" evidence="7">
    <location>
        <begin position="117"/>
        <end position="139"/>
    </location>
</feature>
<evidence type="ECO:0000256" key="3">
    <source>
        <dbReference type="ARBA" id="ARBA00022679"/>
    </source>
</evidence>
<feature type="transmembrane region" description="Helical" evidence="7">
    <location>
        <begin position="45"/>
        <end position="66"/>
    </location>
</feature>
<keyword evidence="4 7" id="KW-0812">Transmembrane</keyword>
<dbReference type="Proteomes" id="UP000093514">
    <property type="component" value="Unassembled WGS sequence"/>
</dbReference>
<reference evidence="9" key="1">
    <citation type="submission" date="2016-07" db="EMBL/GenBank/DDBJ databases">
        <authorList>
            <person name="Florea S."/>
            <person name="Webb J.S."/>
            <person name="Jaromczyk J."/>
            <person name="Schardl C.L."/>
        </authorList>
    </citation>
    <scope>NUCLEOTIDE SEQUENCE [LARGE SCALE GENOMIC DNA]</scope>
    <source>
        <strain evidence="9">Z6</strain>
    </source>
</reference>
<feature type="transmembrane region" description="Helical" evidence="7">
    <location>
        <begin position="217"/>
        <end position="236"/>
    </location>
</feature>
<dbReference type="InterPro" id="IPR001640">
    <property type="entry name" value="Lgt"/>
</dbReference>
<dbReference type="GO" id="GO:0008961">
    <property type="term" value="F:phosphatidylglycerol-prolipoprotein diacylglyceryl transferase activity"/>
    <property type="evidence" value="ECO:0007669"/>
    <property type="project" value="UniProtKB-UniRule"/>
</dbReference>
<dbReference type="UniPathway" id="UPA00664"/>
<feature type="transmembrane region" description="Helical" evidence="7">
    <location>
        <begin position="187"/>
        <end position="205"/>
    </location>
</feature>
<dbReference type="GO" id="GO:0005886">
    <property type="term" value="C:plasma membrane"/>
    <property type="evidence" value="ECO:0007669"/>
    <property type="project" value="UniProtKB-SubCell"/>
</dbReference>
<comment type="caution">
    <text evidence="8">The sequence shown here is derived from an EMBL/GenBank/DDBJ whole genome shotgun (WGS) entry which is preliminary data.</text>
</comment>
<feature type="binding site" evidence="7">
    <location>
        <position position="131"/>
    </location>
    <ligand>
        <name>a 1,2-diacyl-sn-glycero-3-phospho-(1'-sn-glycerol)</name>
        <dbReference type="ChEBI" id="CHEBI:64716"/>
    </ligand>
</feature>
<sequence>MQTILFRLGPFSISLFGTFIALGIAAGFYILNLEAKREQLDQDEVFNLALYSIVAAIIGARLYYLLVFNPAYYLKNPSEIIMIQQGGLSIQGGLIGAILVAWFYVKKKKLNFWKLADAFAPAIILGQAIGRIGCDVFGVAMKKAYPWGVKIGQQILHPAQAYEIILNYILFAILWNLRDKVKYHGQLFLWYIIGFSINRGIVEFFRSNPLVFKPFTVAHLTSLVIVLVAGIIMSLIKDKIKNRPIEAKAISLKVKLRDNLIILVATAFSLLTYYSFY</sequence>
<evidence type="ECO:0000256" key="1">
    <source>
        <dbReference type="ARBA" id="ARBA00007150"/>
    </source>
</evidence>
<feature type="transmembrane region" description="Helical" evidence="7">
    <location>
        <begin position="159"/>
        <end position="175"/>
    </location>
</feature>
<dbReference type="HAMAP" id="MF_01147">
    <property type="entry name" value="Lgt"/>
    <property type="match status" value="1"/>
</dbReference>
<comment type="subcellular location">
    <subcellularLocation>
        <location evidence="7">Cell membrane</location>
        <topology evidence="7">Multi-pass membrane protein</topology>
    </subcellularLocation>
</comment>
<dbReference type="EMBL" id="LWDV01000009">
    <property type="protein sequence ID" value="OCL26340.1"/>
    <property type="molecule type" value="Genomic_DNA"/>
</dbReference>
<evidence type="ECO:0000313" key="8">
    <source>
        <dbReference type="EMBL" id="OCL26340.1"/>
    </source>
</evidence>
<dbReference type="OrthoDB" id="871140at2"/>
<comment type="pathway">
    <text evidence="7">Protein modification; lipoprotein biosynthesis (diacylglyceryl transfer).</text>
</comment>
<keyword evidence="2 7" id="KW-1003">Cell membrane</keyword>
<dbReference type="GO" id="GO:0042158">
    <property type="term" value="P:lipoprotein biosynthetic process"/>
    <property type="evidence" value="ECO:0007669"/>
    <property type="project" value="UniProtKB-UniRule"/>
</dbReference>
<comment type="catalytic activity">
    <reaction evidence="7">
        <text>L-cysteinyl-[prolipoprotein] + a 1,2-diacyl-sn-glycero-3-phospho-(1'-sn-glycerol) = an S-1,2-diacyl-sn-glyceryl-L-cysteinyl-[prolipoprotein] + sn-glycerol 1-phosphate + H(+)</text>
        <dbReference type="Rhea" id="RHEA:56712"/>
        <dbReference type="Rhea" id="RHEA-COMP:14679"/>
        <dbReference type="Rhea" id="RHEA-COMP:14680"/>
        <dbReference type="ChEBI" id="CHEBI:15378"/>
        <dbReference type="ChEBI" id="CHEBI:29950"/>
        <dbReference type="ChEBI" id="CHEBI:57685"/>
        <dbReference type="ChEBI" id="CHEBI:64716"/>
        <dbReference type="ChEBI" id="CHEBI:140658"/>
        <dbReference type="EC" id="2.5.1.145"/>
    </reaction>
</comment>
<keyword evidence="3 7" id="KW-0808">Transferase</keyword>
<evidence type="ECO:0000256" key="6">
    <source>
        <dbReference type="ARBA" id="ARBA00023136"/>
    </source>
</evidence>
<name>A0A1C0A7Z1_9FIRM</name>
<comment type="similarity">
    <text evidence="1 7">Belongs to the Lgt family.</text>
</comment>
<dbReference type="EC" id="2.5.1.145" evidence="7"/>
<organism evidence="8 9">
    <name type="scientific">Orenia metallireducens</name>
    <dbReference type="NCBI Taxonomy" id="1413210"/>
    <lineage>
        <taxon>Bacteria</taxon>
        <taxon>Bacillati</taxon>
        <taxon>Bacillota</taxon>
        <taxon>Clostridia</taxon>
        <taxon>Halanaerobiales</taxon>
        <taxon>Halobacteroidaceae</taxon>
        <taxon>Orenia</taxon>
    </lineage>
</organism>
<keyword evidence="9" id="KW-1185">Reference proteome</keyword>
<dbReference type="Pfam" id="PF01790">
    <property type="entry name" value="LGT"/>
    <property type="match status" value="1"/>
</dbReference>
<proteinExistence type="inferred from homology"/>
<accession>A0A1C0A7Z1</accession>
<evidence type="ECO:0000313" key="9">
    <source>
        <dbReference type="Proteomes" id="UP000093514"/>
    </source>
</evidence>
<evidence type="ECO:0000256" key="2">
    <source>
        <dbReference type="ARBA" id="ARBA00022475"/>
    </source>
</evidence>
<dbReference type="AlphaFoldDB" id="A0A1C0A7Z1"/>
<gene>
    <name evidence="7" type="primary">lgt</name>
    <name evidence="8" type="ORF">U472_10050</name>
</gene>
<dbReference type="NCBIfam" id="TIGR00544">
    <property type="entry name" value="lgt"/>
    <property type="match status" value="1"/>
</dbReference>
<protein>
    <recommendedName>
        <fullName evidence="7">Phosphatidylglycerol--prolipoprotein diacylglyceryl transferase</fullName>
        <ecNumber evidence="7">2.5.1.145</ecNumber>
    </recommendedName>
</protein>
<evidence type="ECO:0000256" key="7">
    <source>
        <dbReference type="HAMAP-Rule" id="MF_01147"/>
    </source>
</evidence>
<dbReference type="PANTHER" id="PTHR30589:SF0">
    <property type="entry name" value="PHOSPHATIDYLGLYCEROL--PROLIPOPROTEIN DIACYLGLYCERYL TRANSFERASE"/>
    <property type="match status" value="1"/>
</dbReference>
<reference evidence="8 9" key="2">
    <citation type="submission" date="2016-08" db="EMBL/GenBank/DDBJ databases">
        <title>Orenia metallireducens sp. nov. strain Z6, a Novel Metal-reducing Firmicute from the Deep Subsurface.</title>
        <authorList>
            <person name="Maxim B.I."/>
            <person name="Kenneth K."/>
            <person name="Flynn T.M."/>
            <person name="Oloughlin E.J."/>
            <person name="Locke R.A."/>
            <person name="Weber J.R."/>
            <person name="Egan S.M."/>
            <person name="Mackie R.I."/>
            <person name="Cann I.K."/>
        </authorList>
    </citation>
    <scope>NUCLEOTIDE SEQUENCE [LARGE SCALE GENOMIC DNA]</scope>
    <source>
        <strain evidence="8 9">Z6</strain>
    </source>
</reference>
<keyword evidence="6 7" id="KW-0472">Membrane</keyword>
<feature type="transmembrane region" description="Helical" evidence="7">
    <location>
        <begin position="256"/>
        <end position="276"/>
    </location>
</feature>
<dbReference type="RefSeq" id="WP_068718067.1">
    <property type="nucleotide sequence ID" value="NZ_LWDV01000009.1"/>
</dbReference>
<comment type="function">
    <text evidence="7">Catalyzes the transfer of the diacylglyceryl group from phosphatidylglycerol to the sulfhydryl group of the N-terminal cysteine of a prolipoprotein, the first step in the formation of mature lipoproteins.</text>
</comment>
<evidence type="ECO:0000256" key="4">
    <source>
        <dbReference type="ARBA" id="ARBA00022692"/>
    </source>
</evidence>
<evidence type="ECO:0000256" key="5">
    <source>
        <dbReference type="ARBA" id="ARBA00022989"/>
    </source>
</evidence>
<feature type="transmembrane region" description="Helical" evidence="7">
    <location>
        <begin position="12"/>
        <end position="33"/>
    </location>
</feature>
<feature type="transmembrane region" description="Helical" evidence="7">
    <location>
        <begin position="86"/>
        <end position="105"/>
    </location>
</feature>
<keyword evidence="5 7" id="KW-1133">Transmembrane helix</keyword>
<dbReference type="PANTHER" id="PTHR30589">
    <property type="entry name" value="PROLIPOPROTEIN DIACYLGLYCERYL TRANSFERASE"/>
    <property type="match status" value="1"/>
</dbReference>
<keyword evidence="8" id="KW-0449">Lipoprotein</keyword>